<feature type="region of interest" description="Disordered" evidence="1">
    <location>
        <begin position="39"/>
        <end position="64"/>
    </location>
</feature>
<evidence type="ECO:0000313" key="2">
    <source>
        <dbReference type="EMBL" id="CRL12164.1"/>
    </source>
</evidence>
<keyword evidence="3" id="KW-1185">Reference proteome</keyword>
<dbReference type="EMBL" id="CVRL01000038">
    <property type="protein sequence ID" value="CRL12164.1"/>
    <property type="molecule type" value="Genomic_DNA"/>
</dbReference>
<gene>
    <name evidence="2" type="ORF">NIT7321_03036</name>
</gene>
<dbReference type="AlphaFoldDB" id="A0A0H5D563"/>
<sequence length="121" mass="13785">MRATFRRQRHPGWRANNHEARILIAGIIQRIETARHKRVIDRANRDQPLAKQRMGQPRSPKQQEQVHLRNAQFDVLTVGGEFPFRGRGDLVFDKGIGLGSAGKQLAPVDPWSKVGGPRHIR</sequence>
<evidence type="ECO:0000313" key="3">
    <source>
        <dbReference type="Proteomes" id="UP000043764"/>
    </source>
</evidence>
<proteinExistence type="predicted"/>
<reference evidence="3" key="1">
    <citation type="submission" date="2015-05" db="EMBL/GenBank/DDBJ databases">
        <authorList>
            <person name="Rodrigo-Torres Lidia"/>
            <person name="Arahal R.David."/>
        </authorList>
    </citation>
    <scope>NUCLEOTIDE SEQUENCE [LARGE SCALE GENOMIC DNA]</scope>
    <source>
        <strain evidence="3">CECT 7321</strain>
    </source>
</reference>
<protein>
    <submittedName>
        <fullName evidence="2">Uncharacterized protein</fullName>
    </submittedName>
</protein>
<dbReference type="Proteomes" id="UP000043764">
    <property type="component" value="Unassembled WGS sequence"/>
</dbReference>
<organism evidence="2 3">
    <name type="scientific">Phaeobacter italicus</name>
    <dbReference type="NCBI Taxonomy" id="481446"/>
    <lineage>
        <taxon>Bacteria</taxon>
        <taxon>Pseudomonadati</taxon>
        <taxon>Pseudomonadota</taxon>
        <taxon>Alphaproteobacteria</taxon>
        <taxon>Rhodobacterales</taxon>
        <taxon>Roseobacteraceae</taxon>
        <taxon>Phaeobacter</taxon>
    </lineage>
</organism>
<evidence type="ECO:0000256" key="1">
    <source>
        <dbReference type="SAM" id="MobiDB-lite"/>
    </source>
</evidence>
<accession>A0A0H5D563</accession>
<name>A0A0H5D563_9RHOB</name>